<reference evidence="4" key="1">
    <citation type="submission" date="2016-10" db="EMBL/GenBank/DDBJ databases">
        <authorList>
            <person name="Varghese N."/>
            <person name="Submissions S."/>
        </authorList>
    </citation>
    <scope>NUCLEOTIDE SEQUENCE [LARGE SCALE GENOMIC DNA]</scope>
    <source>
        <strain evidence="4">JCM 10271</strain>
    </source>
</reference>
<protein>
    <submittedName>
        <fullName evidence="3">Glycosyltransferase involved in cell wall bisynthesis</fullName>
    </submittedName>
</protein>
<keyword evidence="1 3" id="KW-0808">Transferase</keyword>
<name>A0A1I6AMV9_9RHOB</name>
<feature type="non-terminal residue" evidence="3">
    <location>
        <position position="1"/>
    </location>
</feature>
<dbReference type="PANTHER" id="PTHR46401">
    <property type="entry name" value="GLYCOSYLTRANSFERASE WBBK-RELATED"/>
    <property type="match status" value="1"/>
</dbReference>
<evidence type="ECO:0000256" key="1">
    <source>
        <dbReference type="ARBA" id="ARBA00022679"/>
    </source>
</evidence>
<evidence type="ECO:0000313" key="3">
    <source>
        <dbReference type="EMBL" id="SFQ69992.1"/>
    </source>
</evidence>
<dbReference type="PANTHER" id="PTHR46401:SF2">
    <property type="entry name" value="GLYCOSYLTRANSFERASE WBBK-RELATED"/>
    <property type="match status" value="1"/>
</dbReference>
<keyword evidence="4" id="KW-1185">Reference proteome</keyword>
<accession>A0A1I6AMV9</accession>
<dbReference type="Gene3D" id="3.40.50.2000">
    <property type="entry name" value="Glycogen Phosphorylase B"/>
    <property type="match status" value="2"/>
</dbReference>
<dbReference type="AlphaFoldDB" id="A0A1I6AMV9"/>
<dbReference type="Pfam" id="PF00534">
    <property type="entry name" value="Glycos_transf_1"/>
    <property type="match status" value="1"/>
</dbReference>
<dbReference type="GO" id="GO:0009103">
    <property type="term" value="P:lipopolysaccharide biosynthetic process"/>
    <property type="evidence" value="ECO:0007669"/>
    <property type="project" value="TreeGrafter"/>
</dbReference>
<feature type="domain" description="Glycosyl transferase family 1" evidence="2">
    <location>
        <begin position="232"/>
        <end position="392"/>
    </location>
</feature>
<dbReference type="SUPFAM" id="SSF53756">
    <property type="entry name" value="UDP-Glycosyltransferase/glycogen phosphorylase"/>
    <property type="match status" value="1"/>
</dbReference>
<gene>
    <name evidence="3" type="ORF">SAMN05421853_12616</name>
</gene>
<dbReference type="CDD" id="cd03801">
    <property type="entry name" value="GT4_PimA-like"/>
    <property type="match status" value="1"/>
</dbReference>
<proteinExistence type="predicted"/>
<dbReference type="GO" id="GO:0016757">
    <property type="term" value="F:glycosyltransferase activity"/>
    <property type="evidence" value="ECO:0007669"/>
    <property type="project" value="InterPro"/>
</dbReference>
<dbReference type="EMBL" id="FOXV01000026">
    <property type="protein sequence ID" value="SFQ69992.1"/>
    <property type="molecule type" value="Genomic_DNA"/>
</dbReference>
<dbReference type="Proteomes" id="UP000243106">
    <property type="component" value="Unassembled WGS sequence"/>
</dbReference>
<sequence>SPERAKVADFYAARSRLIPPLPWPTFPPPFSIGARQARHVAKAKRFGPSGPLPAVLHRNNRNTQVMPMNAAFAVPGDISAMTGGYLYDRSLLDALRSEGWNVELISLSDAFPFADKTTMEAAIATLSKVPSDCPLIIDGLAFGALETDSLPAIQAPIIALVHHPLSLESGLPEAEARRLYTAERANLQHAFHILVPSPHIRQVLTSDYGVAEQRITVIRPGRSAFATPKHAQAGEGPPLVLSVGLLHPRKGHDVLIEALAQITDLDWRAVIVGSPWEPGHDAVLRRQIGKAGLDDRVTLAGRVSAETLEQFLSEAHLFALATRYEGYGIVFDEALIHGLPIISTTAGAVPGTVPSDAGTLVPPENPAAFAEALRALLEDPKRHAAMAAKAREAGDALPSWADAAADVGQVLRAAQVTPS</sequence>
<organism evidence="3 4">
    <name type="scientific">Roseivivax halotolerans</name>
    <dbReference type="NCBI Taxonomy" id="93684"/>
    <lineage>
        <taxon>Bacteria</taxon>
        <taxon>Pseudomonadati</taxon>
        <taxon>Pseudomonadota</taxon>
        <taxon>Alphaproteobacteria</taxon>
        <taxon>Rhodobacterales</taxon>
        <taxon>Roseobacteraceae</taxon>
        <taxon>Roseivivax</taxon>
    </lineage>
</organism>
<evidence type="ECO:0000313" key="4">
    <source>
        <dbReference type="Proteomes" id="UP000243106"/>
    </source>
</evidence>
<evidence type="ECO:0000259" key="2">
    <source>
        <dbReference type="Pfam" id="PF00534"/>
    </source>
</evidence>
<dbReference type="InterPro" id="IPR001296">
    <property type="entry name" value="Glyco_trans_1"/>
</dbReference>
<dbReference type="STRING" id="93684.SAMN05421853_12616"/>